<evidence type="ECO:0000256" key="2">
    <source>
        <dbReference type="ARBA" id="ARBA00022723"/>
    </source>
</evidence>
<evidence type="ECO:0000256" key="1">
    <source>
        <dbReference type="ARBA" id="ARBA00004123"/>
    </source>
</evidence>
<keyword evidence="4" id="KW-0805">Transcription regulation</keyword>
<dbReference type="PANTHER" id="PTHR31668">
    <property type="entry name" value="GLUCOSE TRANSPORT TRANSCRIPTION REGULATOR RGT1-RELATED-RELATED"/>
    <property type="match status" value="1"/>
</dbReference>
<evidence type="ECO:0000313" key="10">
    <source>
        <dbReference type="EMBL" id="KAA6416151.1"/>
    </source>
</evidence>
<dbReference type="InterPro" id="IPR001138">
    <property type="entry name" value="Zn2Cys6_DnaBD"/>
</dbReference>
<dbReference type="PROSITE" id="PS50048">
    <property type="entry name" value="ZN2_CY6_FUNGAL_2"/>
    <property type="match status" value="1"/>
</dbReference>
<evidence type="ECO:0000256" key="7">
    <source>
        <dbReference type="ARBA" id="ARBA00023242"/>
    </source>
</evidence>
<dbReference type="GO" id="GO:0000981">
    <property type="term" value="F:DNA-binding transcription factor activity, RNA polymerase II-specific"/>
    <property type="evidence" value="ECO:0007669"/>
    <property type="project" value="InterPro"/>
</dbReference>
<evidence type="ECO:0000256" key="6">
    <source>
        <dbReference type="ARBA" id="ARBA00023163"/>
    </source>
</evidence>
<comment type="subcellular location">
    <subcellularLocation>
        <location evidence="1">Nucleus</location>
    </subcellularLocation>
</comment>
<dbReference type="Pfam" id="PF00172">
    <property type="entry name" value="Zn_clus"/>
    <property type="match status" value="1"/>
</dbReference>
<comment type="caution">
    <text evidence="10">The sequence shown here is derived from an EMBL/GenBank/DDBJ whole genome shotgun (WGS) entry which is preliminary data.</text>
</comment>
<evidence type="ECO:0000256" key="4">
    <source>
        <dbReference type="ARBA" id="ARBA00023015"/>
    </source>
</evidence>
<keyword evidence="7" id="KW-0539">Nucleus</keyword>
<dbReference type="Proteomes" id="UP000324767">
    <property type="component" value="Unassembled WGS sequence"/>
</dbReference>
<dbReference type="Gene3D" id="4.10.240.10">
    <property type="entry name" value="Zn(2)-C6 fungal-type DNA-binding domain"/>
    <property type="match status" value="1"/>
</dbReference>
<dbReference type="InterPro" id="IPR050797">
    <property type="entry name" value="Carb_Metab_Trans_Reg"/>
</dbReference>
<organism evidence="10 11">
    <name type="scientific">Lasallia pustulata</name>
    <dbReference type="NCBI Taxonomy" id="136370"/>
    <lineage>
        <taxon>Eukaryota</taxon>
        <taxon>Fungi</taxon>
        <taxon>Dikarya</taxon>
        <taxon>Ascomycota</taxon>
        <taxon>Pezizomycotina</taxon>
        <taxon>Lecanoromycetes</taxon>
        <taxon>OSLEUM clade</taxon>
        <taxon>Umbilicariomycetidae</taxon>
        <taxon>Umbilicariales</taxon>
        <taxon>Umbilicariaceae</taxon>
        <taxon>Lasallia</taxon>
    </lineage>
</organism>
<gene>
    <name evidence="10" type="ORF">FRX48_00871</name>
</gene>
<dbReference type="OrthoDB" id="4132249at2759"/>
<keyword evidence="3" id="KW-0862">Zinc</keyword>
<dbReference type="PANTHER" id="PTHR31668:SF18">
    <property type="entry name" value="MALTOSE FERMENTATION REGULATORY PROTEIN MAL13-RELATED"/>
    <property type="match status" value="1"/>
</dbReference>
<keyword evidence="2" id="KW-0479">Metal-binding</keyword>
<proteinExistence type="predicted"/>
<keyword evidence="6" id="KW-0804">Transcription</keyword>
<feature type="domain" description="Zn(2)-C6 fungal-type" evidence="9">
    <location>
        <begin position="4"/>
        <end position="33"/>
    </location>
</feature>
<dbReference type="CDD" id="cd12148">
    <property type="entry name" value="fungal_TF_MHR"/>
    <property type="match status" value="1"/>
</dbReference>
<protein>
    <recommendedName>
        <fullName evidence="9">Zn(2)-C6 fungal-type domain-containing protein</fullName>
    </recommendedName>
</protein>
<reference evidence="10 11" key="1">
    <citation type="submission" date="2019-09" db="EMBL/GenBank/DDBJ databases">
        <title>The hologenome of the rock-dwelling lichen Lasallia pustulata.</title>
        <authorList>
            <person name="Greshake Tzovaras B."/>
            <person name="Segers F."/>
            <person name="Bicker A."/>
            <person name="Dal Grande F."/>
            <person name="Otte J."/>
            <person name="Hankeln T."/>
            <person name="Schmitt I."/>
            <person name="Ebersberger I."/>
        </authorList>
    </citation>
    <scope>NUCLEOTIDE SEQUENCE [LARGE SCALE GENOMIC DNA]</scope>
    <source>
        <strain evidence="10">A1-1</strain>
    </source>
</reference>
<evidence type="ECO:0000256" key="8">
    <source>
        <dbReference type="SAM" id="MobiDB-lite"/>
    </source>
</evidence>
<dbReference type="InterPro" id="IPR036864">
    <property type="entry name" value="Zn2-C6_fun-type_DNA-bd_sf"/>
</dbReference>
<sequence length="558" mass="61701">MKQACDSCSIRKVRCDGCQPCQNCQKLPIECTFLREHGKGGPKRPRNATLNAIRRARIQGSRVRREELESSADSTESLSRHISSSASPSGGESYDVRMPFLGTRGDRIPVSVLKEILDLYNREMFPVWPVIDIWSLVKDLETAPNDDELYALATSVCAATMAQLRLPVVPVECTGDLISIEVMGSQIVQTRAKFDYRDKISIATVLTSMFLYVLNYNQGKRKAGWVHLQEAIIFAKVLRLDAEEPLEVQSPEYRRGKLVLWLLFVTESGYANSHNVPMTLQSPRCELPSYHQNRSGSESGFRALATLFAHFDEASNSSRRDSDLTKESLAALQAKLQASVSCSSASSKANQTDLVVTQQWMRTLVWQKSMSLMMLSSAPSDQAMSLSFPTQIVGDLLKFNPVLSPECLKPHGVGMQLKLYDIANTLADVILCVPSASGQCSWPIAPQDFLLRLHGLLSDFHKSSPKLYSMLHEKTARALSSCVSPSIEVVEPREHDITESYSSPSDTTFYEDSFGNLTGGQVRALDSQAAFSSSSMPDVAAHAVFPGFREEGSAQPPW</sequence>
<dbReference type="SUPFAM" id="SSF57701">
    <property type="entry name" value="Zn2/Cys6 DNA-binding domain"/>
    <property type="match status" value="1"/>
</dbReference>
<evidence type="ECO:0000256" key="3">
    <source>
        <dbReference type="ARBA" id="ARBA00022833"/>
    </source>
</evidence>
<accession>A0A5M8Q580</accession>
<dbReference type="AlphaFoldDB" id="A0A5M8Q580"/>
<evidence type="ECO:0000259" key="9">
    <source>
        <dbReference type="PROSITE" id="PS50048"/>
    </source>
</evidence>
<dbReference type="GO" id="GO:0005634">
    <property type="term" value="C:nucleus"/>
    <property type="evidence" value="ECO:0007669"/>
    <property type="project" value="UniProtKB-SubCell"/>
</dbReference>
<dbReference type="PROSITE" id="PS00463">
    <property type="entry name" value="ZN2_CY6_FUNGAL_1"/>
    <property type="match status" value="1"/>
</dbReference>
<dbReference type="SMART" id="SM00066">
    <property type="entry name" value="GAL4"/>
    <property type="match status" value="1"/>
</dbReference>
<name>A0A5M8Q580_9LECA</name>
<evidence type="ECO:0000256" key="5">
    <source>
        <dbReference type="ARBA" id="ARBA00023125"/>
    </source>
</evidence>
<feature type="compositionally biased region" description="Low complexity" evidence="8">
    <location>
        <begin position="80"/>
        <end position="92"/>
    </location>
</feature>
<dbReference type="GO" id="GO:0003677">
    <property type="term" value="F:DNA binding"/>
    <property type="evidence" value="ECO:0007669"/>
    <property type="project" value="UniProtKB-KW"/>
</dbReference>
<evidence type="ECO:0000313" key="11">
    <source>
        <dbReference type="Proteomes" id="UP000324767"/>
    </source>
</evidence>
<dbReference type="CDD" id="cd00067">
    <property type="entry name" value="GAL4"/>
    <property type="match status" value="1"/>
</dbReference>
<dbReference type="GO" id="GO:0008270">
    <property type="term" value="F:zinc ion binding"/>
    <property type="evidence" value="ECO:0007669"/>
    <property type="project" value="InterPro"/>
</dbReference>
<feature type="region of interest" description="Disordered" evidence="8">
    <location>
        <begin position="61"/>
        <end position="92"/>
    </location>
</feature>
<keyword evidence="5" id="KW-0238">DNA-binding</keyword>
<dbReference type="EMBL" id="VXIT01000001">
    <property type="protein sequence ID" value="KAA6416151.1"/>
    <property type="molecule type" value="Genomic_DNA"/>
</dbReference>